<feature type="compositionally biased region" description="Low complexity" evidence="1">
    <location>
        <begin position="98"/>
        <end position="118"/>
    </location>
</feature>
<name>A0A1D8B0V7_9ACTO</name>
<evidence type="ECO:0000313" key="6">
    <source>
        <dbReference type="Proteomes" id="UP000095214"/>
    </source>
</evidence>
<keyword evidence="6" id="KW-1185">Reference proteome</keyword>
<feature type="chain" id="PRO_5009105460" evidence="3">
    <location>
        <begin position="31"/>
        <end position="607"/>
    </location>
</feature>
<dbReference type="AlphaFoldDB" id="A0A1D8B0V7"/>
<feature type="transmembrane region" description="Helical" evidence="2">
    <location>
        <begin position="579"/>
        <end position="601"/>
    </location>
</feature>
<dbReference type="RefSeq" id="WP_009400205.1">
    <property type="nucleotide sequence ID" value="NZ_CP017298.1"/>
</dbReference>
<feature type="signal peptide" evidence="3">
    <location>
        <begin position="1"/>
        <end position="30"/>
    </location>
</feature>
<dbReference type="Proteomes" id="UP000095214">
    <property type="component" value="Chromosome"/>
</dbReference>
<evidence type="ECO:0000256" key="1">
    <source>
        <dbReference type="SAM" id="MobiDB-lite"/>
    </source>
</evidence>
<evidence type="ECO:0000256" key="2">
    <source>
        <dbReference type="SAM" id="Phobius"/>
    </source>
</evidence>
<evidence type="ECO:0000259" key="4">
    <source>
        <dbReference type="Pfam" id="PF00188"/>
    </source>
</evidence>
<keyword evidence="3" id="KW-0732">Signal</keyword>
<dbReference type="SUPFAM" id="SSF55797">
    <property type="entry name" value="PR-1-like"/>
    <property type="match status" value="1"/>
</dbReference>
<proteinExistence type="predicted"/>
<dbReference type="PANTHER" id="PTHR31157">
    <property type="entry name" value="SCP DOMAIN-CONTAINING PROTEIN"/>
    <property type="match status" value="1"/>
</dbReference>
<keyword evidence="2" id="KW-0812">Transmembrane</keyword>
<accession>A0A1D8B0V7</accession>
<dbReference type="Gene3D" id="3.40.33.10">
    <property type="entry name" value="CAP"/>
    <property type="match status" value="1"/>
</dbReference>
<dbReference type="PANTHER" id="PTHR31157:SF1">
    <property type="entry name" value="SCP DOMAIN-CONTAINING PROTEIN"/>
    <property type="match status" value="1"/>
</dbReference>
<dbReference type="InterPro" id="IPR035940">
    <property type="entry name" value="CAP_sf"/>
</dbReference>
<keyword evidence="2" id="KW-0472">Membrane</keyword>
<gene>
    <name evidence="5" type="ORF">BH719_01660</name>
</gene>
<feature type="region of interest" description="Disordered" evidence="1">
    <location>
        <begin position="350"/>
        <end position="381"/>
    </location>
</feature>
<feature type="region of interest" description="Disordered" evidence="1">
    <location>
        <begin position="98"/>
        <end position="121"/>
    </location>
</feature>
<dbReference type="InterPro" id="IPR014044">
    <property type="entry name" value="CAP_dom"/>
</dbReference>
<feature type="compositionally biased region" description="Pro residues" evidence="1">
    <location>
        <begin position="364"/>
        <end position="374"/>
    </location>
</feature>
<protein>
    <submittedName>
        <fullName evidence="5">Secretion protein</fullName>
    </submittedName>
</protein>
<feature type="region of interest" description="Disordered" evidence="1">
    <location>
        <begin position="473"/>
        <end position="563"/>
    </location>
</feature>
<evidence type="ECO:0000313" key="5">
    <source>
        <dbReference type="EMBL" id="AOS46742.1"/>
    </source>
</evidence>
<sequence>MTFQLSRTHMSIVAAATTVAASFVVIPALAENGAPPADAVCPALLAAHGRIDSEYNPALSAYADAVAAETAARNTANGGTTATEAQLRQTLADAQAALEAAKAAPAPTAQPTATQPAAEPSRGIGWVDWSKVDHSTQAQVIEALIVQKMNAYRANAGLPPLVVSDTLTTDSRAWSKHMAVDNDFNHDPEFRYLGSQSLDGASTNYAGENIAYNSMRNFGAQLGARGNEYKTPDQAASDLFEQWKNSQGHDKNMLAENNVVGVGVHIGDLADGGLTVWGTQKFYAISDKGSIDLSRFHTTGDTASAYGFDGAAFNADNTDYVSGLAGDGVKQKQAAWTAIVGDLPAQALPVAPSSLPAKDGASPSPAPSTTPDPAPTADGSAVAQAQAAVDAAQKALDDFLADPQSAYSQAVENLKAATAALDGIAESIGSQTGVRPQPDGGVVVSTPNTNSSYYPVEAYRKKLAACLATTGQQQPVGPAQSGATGAPAAPASVAQQSNAPAGPAPSEQSSAAPSPAASQQSSPAAGSDGKGGQSVSTEAGGAGPGAANGTNNGGGAPGAADKGAATGARAANLASTGSMTLVLGIGALIVLGIGVGAMLVAKRRKGK</sequence>
<feature type="compositionally biased region" description="Gly residues" evidence="1">
    <location>
        <begin position="540"/>
        <end position="557"/>
    </location>
</feature>
<keyword evidence="2" id="KW-1133">Transmembrane helix</keyword>
<evidence type="ECO:0000256" key="3">
    <source>
        <dbReference type="SAM" id="SignalP"/>
    </source>
</evidence>
<organism evidence="5 6">
    <name type="scientific">Pauljensenia hongkongensis</name>
    <dbReference type="NCBI Taxonomy" id="178339"/>
    <lineage>
        <taxon>Bacteria</taxon>
        <taxon>Bacillati</taxon>
        <taxon>Actinomycetota</taxon>
        <taxon>Actinomycetes</taxon>
        <taxon>Actinomycetales</taxon>
        <taxon>Actinomycetaceae</taxon>
        <taxon>Pauljensenia</taxon>
    </lineage>
</organism>
<dbReference type="STRING" id="178339.BH719_01660"/>
<dbReference type="Pfam" id="PF00188">
    <property type="entry name" value="CAP"/>
    <property type="match status" value="1"/>
</dbReference>
<feature type="domain" description="SCP" evidence="4">
    <location>
        <begin position="147"/>
        <end position="267"/>
    </location>
</feature>
<dbReference type="CDD" id="cd05379">
    <property type="entry name" value="CAP_bacterial"/>
    <property type="match status" value="1"/>
</dbReference>
<dbReference type="KEGG" id="phon:BH719_01660"/>
<dbReference type="EMBL" id="CP017298">
    <property type="protein sequence ID" value="AOS46742.1"/>
    <property type="molecule type" value="Genomic_DNA"/>
</dbReference>
<reference evidence="5 6" key="1">
    <citation type="submission" date="2016-09" db="EMBL/GenBank/DDBJ databases">
        <title>Complete genome sequence of Actinomyces hongkongensis HKU8.</title>
        <authorList>
            <person name="Gao Y.-X."/>
            <person name="Zhou Y.-Y."/>
            <person name="Xie Y."/>
            <person name="Wang M."/>
            <person name="Wang S.-J."/>
            <person name="Shen S.-G."/>
        </authorList>
    </citation>
    <scope>NUCLEOTIDE SEQUENCE [LARGE SCALE GENOMIC DNA]</scope>
    <source>
        <strain evidence="5 6">HKU8</strain>
    </source>
</reference>
<feature type="compositionally biased region" description="Low complexity" evidence="1">
    <location>
        <begin position="477"/>
        <end position="527"/>
    </location>
</feature>